<organism evidence="2 3">
    <name type="scientific">Mycoemilia scoparia</name>
    <dbReference type="NCBI Taxonomy" id="417184"/>
    <lineage>
        <taxon>Eukaryota</taxon>
        <taxon>Fungi</taxon>
        <taxon>Fungi incertae sedis</taxon>
        <taxon>Zoopagomycota</taxon>
        <taxon>Kickxellomycotina</taxon>
        <taxon>Kickxellomycetes</taxon>
        <taxon>Kickxellales</taxon>
        <taxon>Kickxellaceae</taxon>
        <taxon>Mycoemilia</taxon>
    </lineage>
</organism>
<protein>
    <submittedName>
        <fullName evidence="2">Uncharacterized protein</fullName>
    </submittedName>
</protein>
<proteinExistence type="predicted"/>
<evidence type="ECO:0000313" key="3">
    <source>
        <dbReference type="Proteomes" id="UP001150538"/>
    </source>
</evidence>
<dbReference type="AlphaFoldDB" id="A0A9W8DKU5"/>
<feature type="region of interest" description="Disordered" evidence="1">
    <location>
        <begin position="123"/>
        <end position="173"/>
    </location>
</feature>
<keyword evidence="3" id="KW-1185">Reference proteome</keyword>
<name>A0A9W8DKU5_9FUNG</name>
<evidence type="ECO:0000256" key="1">
    <source>
        <dbReference type="SAM" id="MobiDB-lite"/>
    </source>
</evidence>
<dbReference type="Proteomes" id="UP001150538">
    <property type="component" value="Unassembled WGS sequence"/>
</dbReference>
<feature type="compositionally biased region" description="Polar residues" evidence="1">
    <location>
        <begin position="123"/>
        <end position="148"/>
    </location>
</feature>
<reference evidence="2" key="1">
    <citation type="submission" date="2022-07" db="EMBL/GenBank/DDBJ databases">
        <title>Phylogenomic reconstructions and comparative analyses of Kickxellomycotina fungi.</title>
        <authorList>
            <person name="Reynolds N.K."/>
            <person name="Stajich J.E."/>
            <person name="Barry K."/>
            <person name="Grigoriev I.V."/>
            <person name="Crous P."/>
            <person name="Smith M.E."/>
        </authorList>
    </citation>
    <scope>NUCLEOTIDE SEQUENCE</scope>
    <source>
        <strain evidence="2">NBRC 100468</strain>
    </source>
</reference>
<feature type="compositionally biased region" description="Low complexity" evidence="1">
    <location>
        <begin position="149"/>
        <end position="161"/>
    </location>
</feature>
<accession>A0A9W8DKU5</accession>
<comment type="caution">
    <text evidence="2">The sequence shown here is derived from an EMBL/GenBank/DDBJ whole genome shotgun (WGS) entry which is preliminary data.</text>
</comment>
<gene>
    <name evidence="2" type="ORF">H4219_005570</name>
</gene>
<feature type="compositionally biased region" description="Polar residues" evidence="1">
    <location>
        <begin position="162"/>
        <end position="171"/>
    </location>
</feature>
<dbReference type="EMBL" id="JANBPU010000338">
    <property type="protein sequence ID" value="KAJ1912508.1"/>
    <property type="molecule type" value="Genomic_DNA"/>
</dbReference>
<sequence>MDRRNMHNEGEVQDGTVDYSQVQQQASTYGSQNLSYDSSVGGIAPGESQLLVPSSFDEELFLQLFQENGGFEQLVRDSAMWGNISSQAHVNDFDIEANQAQMLDAGFNGGLSEYYGYATQTGTQEPTVTAPHSTTSGENAQTSPQTGTSSSIADSDVGSSDNKPQPTQKSTGCDEFSSIVSDYLPTTVLQVDVVSHMSSDYSIMEFQQAFGEFKLQDLPENLERSYASSRLTTMSLADLFMEALTHDPGLFQYVMTLYLGCNLKVPLGRFIFEINPRIDSRMDPLPPVSVKYAVQKKGQEPIEMNLLDYLLRYTISENALRLAIEKAKSEGLKVNLWGSNLTQWVLKFKFFASFVCKLCSELAKKREPFGVVTDHTLKSALGVTTFLFEYVRNHYCNDVIFNYSNSNPTLLSACAWFKLYIDQSQTFGCKFNVPLYYGYLEEIIENLQSRIIKKA</sequence>
<evidence type="ECO:0000313" key="2">
    <source>
        <dbReference type="EMBL" id="KAJ1912508.1"/>
    </source>
</evidence>